<accession>A0AAE1WWX7</accession>
<dbReference type="GO" id="GO:0003676">
    <property type="term" value="F:nucleic acid binding"/>
    <property type="evidence" value="ECO:0007669"/>
    <property type="project" value="InterPro"/>
</dbReference>
<name>A0AAE1WWX7_9LAMI</name>
<proteinExistence type="predicted"/>
<reference evidence="1" key="1">
    <citation type="submission" date="2020-06" db="EMBL/GenBank/DDBJ databases">
        <authorList>
            <person name="Li T."/>
            <person name="Hu X."/>
            <person name="Zhang T."/>
            <person name="Song X."/>
            <person name="Zhang H."/>
            <person name="Dai N."/>
            <person name="Sheng W."/>
            <person name="Hou X."/>
            <person name="Wei L."/>
        </authorList>
    </citation>
    <scope>NUCLEOTIDE SEQUENCE</scope>
    <source>
        <strain evidence="1">K16</strain>
        <tissue evidence="1">Leaf</tissue>
    </source>
</reference>
<dbReference type="Gene3D" id="3.30.420.10">
    <property type="entry name" value="Ribonuclease H-like superfamily/Ribonuclease H"/>
    <property type="match status" value="1"/>
</dbReference>
<evidence type="ECO:0000313" key="1">
    <source>
        <dbReference type="EMBL" id="KAK4400632.1"/>
    </source>
</evidence>
<dbReference type="Proteomes" id="UP001289374">
    <property type="component" value="Unassembled WGS sequence"/>
</dbReference>
<dbReference type="AlphaFoldDB" id="A0AAE1WWX7"/>
<reference evidence="1" key="2">
    <citation type="journal article" date="2024" name="Plant">
        <title>Genomic evolution and insights into agronomic trait innovations of Sesamum species.</title>
        <authorList>
            <person name="Miao H."/>
            <person name="Wang L."/>
            <person name="Qu L."/>
            <person name="Liu H."/>
            <person name="Sun Y."/>
            <person name="Le M."/>
            <person name="Wang Q."/>
            <person name="Wei S."/>
            <person name="Zheng Y."/>
            <person name="Lin W."/>
            <person name="Duan Y."/>
            <person name="Cao H."/>
            <person name="Xiong S."/>
            <person name="Wang X."/>
            <person name="Wei L."/>
            <person name="Li C."/>
            <person name="Ma Q."/>
            <person name="Ju M."/>
            <person name="Zhao R."/>
            <person name="Li G."/>
            <person name="Mu C."/>
            <person name="Tian Q."/>
            <person name="Mei H."/>
            <person name="Zhang T."/>
            <person name="Gao T."/>
            <person name="Zhang H."/>
        </authorList>
    </citation>
    <scope>NUCLEOTIDE SEQUENCE</scope>
    <source>
        <strain evidence="1">K16</strain>
    </source>
</reference>
<dbReference type="InterPro" id="IPR016197">
    <property type="entry name" value="Chromo-like_dom_sf"/>
</dbReference>
<evidence type="ECO:0008006" key="3">
    <source>
        <dbReference type="Google" id="ProtNLM"/>
    </source>
</evidence>
<keyword evidence="2" id="KW-1185">Reference proteome</keyword>
<dbReference type="PANTHER" id="PTHR45835">
    <property type="entry name" value="YALI0A06105P"/>
    <property type="match status" value="1"/>
</dbReference>
<evidence type="ECO:0000313" key="2">
    <source>
        <dbReference type="Proteomes" id="UP001289374"/>
    </source>
</evidence>
<sequence>MMRACVIEFRGNWDDRLPLMEFACNNSFHSSVGMAPYEASYGKKCRSPICWDIEGLRQLEGPELVQQTVDKIQTVKKCLKAAQDRQKNYADKHRTEMEYEVGEKVFSEGVTVEGNLEIRHILCEPEIEVSEGLTYVEEPIEILDRSIKKLRNKEIPMVKVRWSYHSPREATWEVEGNMREKYPYLFPESVH</sequence>
<dbReference type="EMBL" id="JACGWL010000006">
    <property type="protein sequence ID" value="KAK4400632.1"/>
    <property type="molecule type" value="Genomic_DNA"/>
</dbReference>
<organism evidence="1 2">
    <name type="scientific">Sesamum angolense</name>
    <dbReference type="NCBI Taxonomy" id="2727404"/>
    <lineage>
        <taxon>Eukaryota</taxon>
        <taxon>Viridiplantae</taxon>
        <taxon>Streptophyta</taxon>
        <taxon>Embryophyta</taxon>
        <taxon>Tracheophyta</taxon>
        <taxon>Spermatophyta</taxon>
        <taxon>Magnoliopsida</taxon>
        <taxon>eudicotyledons</taxon>
        <taxon>Gunneridae</taxon>
        <taxon>Pentapetalae</taxon>
        <taxon>asterids</taxon>
        <taxon>lamiids</taxon>
        <taxon>Lamiales</taxon>
        <taxon>Pedaliaceae</taxon>
        <taxon>Sesamum</taxon>
    </lineage>
</organism>
<dbReference type="SUPFAM" id="SSF54160">
    <property type="entry name" value="Chromo domain-like"/>
    <property type="match status" value="1"/>
</dbReference>
<gene>
    <name evidence="1" type="ORF">Sango_1169300</name>
</gene>
<comment type="caution">
    <text evidence="1">The sequence shown here is derived from an EMBL/GenBank/DDBJ whole genome shotgun (WGS) entry which is preliminary data.</text>
</comment>
<dbReference type="InterPro" id="IPR036397">
    <property type="entry name" value="RNaseH_sf"/>
</dbReference>
<dbReference type="PANTHER" id="PTHR45835:SF99">
    <property type="entry name" value="CHROMO DOMAIN-CONTAINING PROTEIN-RELATED"/>
    <property type="match status" value="1"/>
</dbReference>
<protein>
    <recommendedName>
        <fullName evidence="3">DNA/RNA polymerases superfamily protein</fullName>
    </recommendedName>
</protein>